<keyword evidence="1" id="KW-0812">Transmembrane</keyword>
<feature type="transmembrane region" description="Helical" evidence="1">
    <location>
        <begin position="42"/>
        <end position="66"/>
    </location>
</feature>
<organism evidence="2 3">
    <name type="scientific">Candidatus Enterococcus moelleringii</name>
    <dbReference type="NCBI Taxonomy" id="2815325"/>
    <lineage>
        <taxon>Bacteria</taxon>
        <taxon>Bacillati</taxon>
        <taxon>Bacillota</taxon>
        <taxon>Bacilli</taxon>
        <taxon>Lactobacillales</taxon>
        <taxon>Enterococcaceae</taxon>
        <taxon>Enterococcus</taxon>
    </lineage>
</organism>
<gene>
    <name evidence="2" type="ORF">JZO70_20560</name>
</gene>
<proteinExistence type="predicted"/>
<dbReference type="RefSeq" id="WP_207675571.1">
    <property type="nucleotide sequence ID" value="NZ_JAFREM010000037.1"/>
</dbReference>
<reference evidence="2 3" key="1">
    <citation type="submission" date="2021-03" db="EMBL/GenBank/DDBJ databases">
        <title>Enterococcal diversity collection.</title>
        <authorList>
            <person name="Gilmore M.S."/>
            <person name="Schwartzman J."/>
            <person name="Van Tyne D."/>
            <person name="Martin M."/>
            <person name="Earl A.M."/>
            <person name="Manson A.L."/>
            <person name="Straub T."/>
            <person name="Salamzade R."/>
            <person name="Saavedra J."/>
            <person name="Lebreton F."/>
            <person name="Prichula J."/>
            <person name="Schaufler K."/>
            <person name="Gaca A."/>
            <person name="Sgardioli B."/>
            <person name="Wagenaar J."/>
            <person name="Strong T."/>
        </authorList>
    </citation>
    <scope>NUCLEOTIDE SEQUENCE [LARGE SCALE GENOMIC DNA]</scope>
    <source>
        <strain evidence="2 3">669A</strain>
    </source>
</reference>
<evidence type="ECO:0000313" key="2">
    <source>
        <dbReference type="EMBL" id="MBO1308579.1"/>
    </source>
</evidence>
<sequence>MEKLKESKWIQAYPFIGFLLMIAGPALLGVFGLLMYSRVPRLLALIVSVICFFLPGIGAVIGTFYLEWSKNKGLLGKALVVVTIIMCNPIFYFLYFVICILMGNAMAGIPLM</sequence>
<protein>
    <submittedName>
        <fullName evidence="2">Uncharacterized protein</fullName>
    </submittedName>
</protein>
<keyword evidence="3" id="KW-1185">Reference proteome</keyword>
<keyword evidence="1" id="KW-1133">Transmembrane helix</keyword>
<evidence type="ECO:0000313" key="3">
    <source>
        <dbReference type="Proteomes" id="UP000664601"/>
    </source>
</evidence>
<evidence type="ECO:0000256" key="1">
    <source>
        <dbReference type="SAM" id="Phobius"/>
    </source>
</evidence>
<comment type="caution">
    <text evidence="2">The sequence shown here is derived from an EMBL/GenBank/DDBJ whole genome shotgun (WGS) entry which is preliminary data.</text>
</comment>
<feature type="transmembrane region" description="Helical" evidence="1">
    <location>
        <begin position="78"/>
        <end position="103"/>
    </location>
</feature>
<dbReference type="Proteomes" id="UP000664601">
    <property type="component" value="Unassembled WGS sequence"/>
</dbReference>
<accession>A0ABS3LG12</accession>
<name>A0ABS3LG12_9ENTE</name>
<feature type="transmembrane region" description="Helical" evidence="1">
    <location>
        <begin position="12"/>
        <end position="36"/>
    </location>
</feature>
<dbReference type="EMBL" id="JAFREM010000037">
    <property type="protein sequence ID" value="MBO1308579.1"/>
    <property type="molecule type" value="Genomic_DNA"/>
</dbReference>
<keyword evidence="1" id="KW-0472">Membrane</keyword>